<reference evidence="1 2" key="1">
    <citation type="submission" date="2017-05" db="EMBL/GenBank/DDBJ databases">
        <title>Streptomyces alboflavus Genome sequencing and assembly.</title>
        <authorList>
            <person name="Wang Y."/>
            <person name="Du B."/>
            <person name="Ding Y."/>
            <person name="Liu H."/>
            <person name="Hou Q."/>
            <person name="Liu K."/>
            <person name="Wang C."/>
            <person name="Yao L."/>
        </authorList>
    </citation>
    <scope>NUCLEOTIDE SEQUENCE [LARGE SCALE GENOMIC DNA]</scope>
    <source>
        <strain evidence="1 2">MDJK44</strain>
    </source>
</reference>
<dbReference type="GO" id="GO:0016301">
    <property type="term" value="F:kinase activity"/>
    <property type="evidence" value="ECO:0007669"/>
    <property type="project" value="UniProtKB-KW"/>
</dbReference>
<dbReference type="InterPro" id="IPR027417">
    <property type="entry name" value="P-loop_NTPase"/>
</dbReference>
<dbReference type="AlphaFoldDB" id="A0A1Z1W8H6"/>
<keyword evidence="1" id="KW-0808">Transferase</keyword>
<accession>A0A1Z1W8H6</accession>
<dbReference type="eggNOG" id="COG0572">
    <property type="taxonomic scope" value="Bacteria"/>
</dbReference>
<dbReference type="Proteomes" id="UP000195880">
    <property type="component" value="Chromosome"/>
</dbReference>
<dbReference type="Gene3D" id="3.40.50.300">
    <property type="entry name" value="P-loop containing nucleotide triphosphate hydrolases"/>
    <property type="match status" value="1"/>
</dbReference>
<protein>
    <submittedName>
        <fullName evidence="1">Uridine kinase</fullName>
    </submittedName>
</protein>
<dbReference type="STRING" id="67267.GCA_000716675_04057"/>
<keyword evidence="2" id="KW-1185">Reference proteome</keyword>
<organism evidence="1 2">
    <name type="scientific">Streptomyces alboflavus</name>
    <dbReference type="NCBI Taxonomy" id="67267"/>
    <lineage>
        <taxon>Bacteria</taxon>
        <taxon>Bacillati</taxon>
        <taxon>Actinomycetota</taxon>
        <taxon>Actinomycetes</taxon>
        <taxon>Kitasatosporales</taxon>
        <taxon>Streptomycetaceae</taxon>
        <taxon>Streptomyces</taxon>
    </lineage>
</organism>
<evidence type="ECO:0000313" key="2">
    <source>
        <dbReference type="Proteomes" id="UP000195880"/>
    </source>
</evidence>
<dbReference type="EMBL" id="CP021748">
    <property type="protein sequence ID" value="ARX82725.1"/>
    <property type="molecule type" value="Genomic_DNA"/>
</dbReference>
<dbReference type="KEGG" id="salf:SMD44_02138"/>
<name>A0A1Z1W8H6_9ACTN</name>
<gene>
    <name evidence="1" type="ORF">SMD44_02138</name>
</gene>
<sequence>MPGSCPPTGTPHHGPVRLEAITWERLTDTLADRLLGLEPRDGGAWPRVAFDGAPAARPGELAAAVSEALRVRGRPSLVVGTAGFLRPASLRLEYGHEDVEAYYSGWFDTGALWREVFGPLDPGGTGRVLPDLWDPHADRATRTPYVQLPPGALLLLHGPLLLGHWFPLDLTVHVHLSVGALRRRTPPDDQWTLPAFDRYEAEADPTAAADVVVRADDPRHPAWTG</sequence>
<evidence type="ECO:0000313" key="1">
    <source>
        <dbReference type="EMBL" id="ARX82725.1"/>
    </source>
</evidence>
<keyword evidence="1" id="KW-0418">Kinase</keyword>
<proteinExistence type="predicted"/>